<dbReference type="InterPro" id="IPR044957">
    <property type="entry name" value="Ribosomal_bL32_bact"/>
</dbReference>
<gene>
    <name evidence="5" type="primary">rpmF</name>
    <name evidence="7" type="ORF">A3D50_01020</name>
</gene>
<dbReference type="GO" id="GO:0003735">
    <property type="term" value="F:structural constituent of ribosome"/>
    <property type="evidence" value="ECO:0007669"/>
    <property type="project" value="InterPro"/>
</dbReference>
<evidence type="ECO:0000313" key="7">
    <source>
        <dbReference type="EMBL" id="OHA24107.1"/>
    </source>
</evidence>
<comment type="caution">
    <text evidence="7">The sequence shown here is derived from an EMBL/GenBank/DDBJ whole genome shotgun (WGS) entry which is preliminary data.</text>
</comment>
<dbReference type="STRING" id="1802308.A3D50_01020"/>
<evidence type="ECO:0000256" key="1">
    <source>
        <dbReference type="ARBA" id="ARBA00008560"/>
    </source>
</evidence>
<dbReference type="AlphaFoldDB" id="A0A1G2MJR2"/>
<evidence type="ECO:0000313" key="8">
    <source>
        <dbReference type="Proteomes" id="UP000178413"/>
    </source>
</evidence>
<dbReference type="PANTHER" id="PTHR35534">
    <property type="entry name" value="50S RIBOSOMAL PROTEIN L32"/>
    <property type="match status" value="1"/>
</dbReference>
<sequence>MVVRMRATRSHRGNRRSHHALSSARFSKCSHCGALHRSHVLCVGCGHYKGRMVIDMGAKALRKNAKIAGKGKENKK</sequence>
<dbReference type="SUPFAM" id="SSF57829">
    <property type="entry name" value="Zn-binding ribosomal proteins"/>
    <property type="match status" value="1"/>
</dbReference>
<dbReference type="NCBIfam" id="TIGR01031">
    <property type="entry name" value="rpmF_bact"/>
    <property type="match status" value="1"/>
</dbReference>
<feature type="compositionally biased region" description="Basic residues" evidence="6">
    <location>
        <begin position="1"/>
        <end position="19"/>
    </location>
</feature>
<dbReference type="EMBL" id="MHRM01000012">
    <property type="protein sequence ID" value="OHA24107.1"/>
    <property type="molecule type" value="Genomic_DNA"/>
</dbReference>
<protein>
    <recommendedName>
        <fullName evidence="4 5">Large ribosomal subunit protein bL32</fullName>
    </recommendedName>
</protein>
<keyword evidence="2 5" id="KW-0689">Ribosomal protein</keyword>
<evidence type="ECO:0000256" key="2">
    <source>
        <dbReference type="ARBA" id="ARBA00022980"/>
    </source>
</evidence>
<accession>A0A1G2MJR2</accession>
<reference evidence="7 8" key="1">
    <citation type="journal article" date="2016" name="Nat. Commun.">
        <title>Thousands of microbial genomes shed light on interconnected biogeochemical processes in an aquifer system.</title>
        <authorList>
            <person name="Anantharaman K."/>
            <person name="Brown C.T."/>
            <person name="Hug L.A."/>
            <person name="Sharon I."/>
            <person name="Castelle C.J."/>
            <person name="Probst A.J."/>
            <person name="Thomas B.C."/>
            <person name="Singh A."/>
            <person name="Wilkins M.J."/>
            <person name="Karaoz U."/>
            <person name="Brodie E.L."/>
            <person name="Williams K.H."/>
            <person name="Hubbard S.S."/>
            <person name="Banfield J.F."/>
        </authorList>
    </citation>
    <scope>NUCLEOTIDE SEQUENCE [LARGE SCALE GENOMIC DNA]</scope>
</reference>
<name>A0A1G2MJR2_9BACT</name>
<dbReference type="InterPro" id="IPR002677">
    <property type="entry name" value="Ribosomal_bL32"/>
</dbReference>
<evidence type="ECO:0000256" key="3">
    <source>
        <dbReference type="ARBA" id="ARBA00023274"/>
    </source>
</evidence>
<dbReference type="HAMAP" id="MF_00340">
    <property type="entry name" value="Ribosomal_bL32"/>
    <property type="match status" value="1"/>
</dbReference>
<dbReference type="GO" id="GO:0006412">
    <property type="term" value="P:translation"/>
    <property type="evidence" value="ECO:0007669"/>
    <property type="project" value="UniProtKB-UniRule"/>
</dbReference>
<evidence type="ECO:0000256" key="4">
    <source>
        <dbReference type="ARBA" id="ARBA00035178"/>
    </source>
</evidence>
<feature type="region of interest" description="Disordered" evidence="6">
    <location>
        <begin position="1"/>
        <end position="22"/>
    </location>
</feature>
<dbReference type="Proteomes" id="UP000178413">
    <property type="component" value="Unassembled WGS sequence"/>
</dbReference>
<proteinExistence type="inferred from homology"/>
<keyword evidence="3 5" id="KW-0687">Ribonucleoprotein</keyword>
<dbReference type="PANTHER" id="PTHR35534:SF1">
    <property type="entry name" value="LARGE RIBOSOMAL SUBUNIT PROTEIN BL32"/>
    <property type="match status" value="1"/>
</dbReference>
<comment type="similarity">
    <text evidence="1 5">Belongs to the bacterial ribosomal protein bL32 family.</text>
</comment>
<evidence type="ECO:0000256" key="6">
    <source>
        <dbReference type="SAM" id="MobiDB-lite"/>
    </source>
</evidence>
<dbReference type="InterPro" id="IPR011332">
    <property type="entry name" value="Ribosomal_zn-bd"/>
</dbReference>
<dbReference type="GO" id="GO:0015934">
    <property type="term" value="C:large ribosomal subunit"/>
    <property type="evidence" value="ECO:0007669"/>
    <property type="project" value="InterPro"/>
</dbReference>
<organism evidence="7 8">
    <name type="scientific">Candidatus Taylorbacteria bacterium RIFCSPHIGHO2_02_FULL_44_12</name>
    <dbReference type="NCBI Taxonomy" id="1802308"/>
    <lineage>
        <taxon>Bacteria</taxon>
        <taxon>Candidatus Tayloriibacteriota</taxon>
    </lineage>
</organism>
<evidence type="ECO:0000256" key="5">
    <source>
        <dbReference type="HAMAP-Rule" id="MF_00340"/>
    </source>
</evidence>
<dbReference type="Pfam" id="PF01783">
    <property type="entry name" value="Ribosomal_L32p"/>
    <property type="match status" value="1"/>
</dbReference>